<organism evidence="1 2">
    <name type="scientific">Tetrahymena thermophila (strain SB210)</name>
    <dbReference type="NCBI Taxonomy" id="312017"/>
    <lineage>
        <taxon>Eukaryota</taxon>
        <taxon>Sar</taxon>
        <taxon>Alveolata</taxon>
        <taxon>Ciliophora</taxon>
        <taxon>Intramacronucleata</taxon>
        <taxon>Oligohymenophorea</taxon>
        <taxon>Hymenostomatida</taxon>
        <taxon>Tetrahymenina</taxon>
        <taxon>Tetrahymenidae</taxon>
        <taxon>Tetrahymena</taxon>
    </lineage>
</organism>
<protein>
    <submittedName>
        <fullName evidence="1">Uncharacterized protein</fullName>
    </submittedName>
</protein>
<evidence type="ECO:0000313" key="2">
    <source>
        <dbReference type="Proteomes" id="UP000009168"/>
    </source>
</evidence>
<dbReference type="AlphaFoldDB" id="W7XH01"/>
<reference evidence="2" key="1">
    <citation type="journal article" date="2006" name="PLoS Biol.">
        <title>Macronuclear genome sequence of the ciliate Tetrahymena thermophila, a model eukaryote.</title>
        <authorList>
            <person name="Eisen J.A."/>
            <person name="Coyne R.S."/>
            <person name="Wu M."/>
            <person name="Wu D."/>
            <person name="Thiagarajan M."/>
            <person name="Wortman J.R."/>
            <person name="Badger J.H."/>
            <person name="Ren Q."/>
            <person name="Amedeo P."/>
            <person name="Jones K.M."/>
            <person name="Tallon L.J."/>
            <person name="Delcher A.L."/>
            <person name="Salzberg S.L."/>
            <person name="Silva J.C."/>
            <person name="Haas B.J."/>
            <person name="Majoros W.H."/>
            <person name="Farzad M."/>
            <person name="Carlton J.M."/>
            <person name="Smith R.K. Jr."/>
            <person name="Garg J."/>
            <person name="Pearlman R.E."/>
            <person name="Karrer K.M."/>
            <person name="Sun L."/>
            <person name="Manning G."/>
            <person name="Elde N.C."/>
            <person name="Turkewitz A.P."/>
            <person name="Asai D.J."/>
            <person name="Wilkes D.E."/>
            <person name="Wang Y."/>
            <person name="Cai H."/>
            <person name="Collins K."/>
            <person name="Stewart B.A."/>
            <person name="Lee S.R."/>
            <person name="Wilamowska K."/>
            <person name="Weinberg Z."/>
            <person name="Ruzzo W.L."/>
            <person name="Wloga D."/>
            <person name="Gaertig J."/>
            <person name="Frankel J."/>
            <person name="Tsao C.-C."/>
            <person name="Gorovsky M.A."/>
            <person name="Keeling P.J."/>
            <person name="Waller R.F."/>
            <person name="Patron N.J."/>
            <person name="Cherry J.M."/>
            <person name="Stover N.A."/>
            <person name="Krieger C.J."/>
            <person name="del Toro C."/>
            <person name="Ryder H.F."/>
            <person name="Williamson S.C."/>
            <person name="Barbeau R.A."/>
            <person name="Hamilton E.P."/>
            <person name="Orias E."/>
        </authorList>
    </citation>
    <scope>NUCLEOTIDE SEQUENCE [LARGE SCALE GENOMIC DNA]</scope>
    <source>
        <strain evidence="2">SB210</strain>
    </source>
</reference>
<dbReference type="KEGG" id="tet:TTHERM_000016059"/>
<accession>W7XH01</accession>
<gene>
    <name evidence="1" type="ORF">TTHERM_000016059</name>
</gene>
<dbReference type="InParanoid" id="W7XH01"/>
<dbReference type="EMBL" id="GG662845">
    <property type="protein sequence ID" value="EWS76368.1"/>
    <property type="molecule type" value="Genomic_DNA"/>
</dbReference>
<keyword evidence="2" id="KW-1185">Reference proteome</keyword>
<proteinExistence type="predicted"/>
<name>W7XH01_TETTS</name>
<dbReference type="RefSeq" id="XP_012651152.1">
    <property type="nucleotide sequence ID" value="XM_012795698.1"/>
</dbReference>
<sequence>MSFIGKQRHFQLLYAKQTKLNFSRRLKKSDQIKMQYQIKILQRNIVILLSQQKTRFNQIDQKRQVSISISDQFFCNKIYNTQYFQLNVLFNFTQIQVPSLLIVNKSLPLLAKQSYLFVSSFQTNHASCTCQE</sequence>
<evidence type="ECO:0000313" key="1">
    <source>
        <dbReference type="EMBL" id="EWS76368.1"/>
    </source>
</evidence>
<dbReference type="Proteomes" id="UP000009168">
    <property type="component" value="Unassembled WGS sequence"/>
</dbReference>
<dbReference type="GeneID" id="24436833"/>